<dbReference type="EMBL" id="JBBHJY010000007">
    <property type="protein sequence ID" value="MEJ6011085.1"/>
    <property type="molecule type" value="Genomic_DNA"/>
</dbReference>
<evidence type="ECO:0000313" key="2">
    <source>
        <dbReference type="EMBL" id="MEJ6011085.1"/>
    </source>
</evidence>
<dbReference type="SUPFAM" id="SSF54593">
    <property type="entry name" value="Glyoxalase/Bleomycin resistance protein/Dihydroxybiphenyl dioxygenase"/>
    <property type="match status" value="1"/>
</dbReference>
<keyword evidence="3" id="KW-1185">Reference proteome</keyword>
<evidence type="ECO:0000259" key="1">
    <source>
        <dbReference type="PROSITE" id="PS51819"/>
    </source>
</evidence>
<dbReference type="Gene3D" id="3.10.180.10">
    <property type="entry name" value="2,3-Dihydroxybiphenyl 1,2-Dioxygenase, domain 1"/>
    <property type="match status" value="2"/>
</dbReference>
<dbReference type="InterPro" id="IPR037523">
    <property type="entry name" value="VOC_core"/>
</dbReference>
<dbReference type="InterPro" id="IPR004360">
    <property type="entry name" value="Glyas_Fos-R_dOase_dom"/>
</dbReference>
<feature type="domain" description="VOC" evidence="1">
    <location>
        <begin position="154"/>
        <end position="269"/>
    </location>
</feature>
<dbReference type="Proteomes" id="UP001379235">
    <property type="component" value="Unassembled WGS sequence"/>
</dbReference>
<gene>
    <name evidence="2" type="ORF">WG900_14270</name>
</gene>
<dbReference type="RefSeq" id="WP_339967958.1">
    <property type="nucleotide sequence ID" value="NZ_JBBHJY010000007.1"/>
</dbReference>
<feature type="domain" description="VOC" evidence="1">
    <location>
        <begin position="11"/>
        <end position="134"/>
    </location>
</feature>
<sequence length="311" mass="33732">MKRPNVLAVHSIDHFGLEVPDLEEARRFYDAFGLDVRDEAGGLALYTAGHPHCWGRLYKAAAKRLHYICFGIYADDEAAFTDHLAALGVKRISAPAGASAEGIWFEGFDGLPLNIRVAEKCSPDDKTRFEAVSSAAGTSGAIFNSAAPKTHPRNLSHFAIYTTDTIAATAWYEQVLGLRLSDGSGPVVAFLHGAHGSDHHMLALVGSTHRGMHHASWDVGSIQEVGLGSAQMFRAGFKEGWGVGRHVLGGNYFYYARDPWGSYCEFSADIDYIPADCEWPAAQHAPEDSFYLWGPDVPPDLVTNIEPGAPA</sequence>
<proteinExistence type="predicted"/>
<organism evidence="2 3">
    <name type="scientific">Novosphingobium aquae</name>
    <dbReference type="NCBI Taxonomy" id="3133435"/>
    <lineage>
        <taxon>Bacteria</taxon>
        <taxon>Pseudomonadati</taxon>
        <taxon>Pseudomonadota</taxon>
        <taxon>Alphaproteobacteria</taxon>
        <taxon>Sphingomonadales</taxon>
        <taxon>Sphingomonadaceae</taxon>
        <taxon>Novosphingobium</taxon>
    </lineage>
</organism>
<protein>
    <submittedName>
        <fullName evidence="2">VOC family protein</fullName>
    </submittedName>
</protein>
<reference evidence="2 3" key="1">
    <citation type="submission" date="2024-03" db="EMBL/GenBank/DDBJ databases">
        <authorList>
            <person name="Jo J.-H."/>
        </authorList>
    </citation>
    <scope>NUCLEOTIDE SEQUENCE [LARGE SCALE GENOMIC DNA]</scope>
    <source>
        <strain evidence="2 3">AS3R-12</strain>
    </source>
</reference>
<accession>A0ABU8SAS5</accession>
<dbReference type="Pfam" id="PF00903">
    <property type="entry name" value="Glyoxalase"/>
    <property type="match status" value="1"/>
</dbReference>
<evidence type="ECO:0000313" key="3">
    <source>
        <dbReference type="Proteomes" id="UP001379235"/>
    </source>
</evidence>
<dbReference type="InterPro" id="IPR029068">
    <property type="entry name" value="Glyas_Bleomycin-R_OHBP_Dase"/>
</dbReference>
<name>A0ABU8SAS5_9SPHN</name>
<comment type="caution">
    <text evidence="2">The sequence shown here is derived from an EMBL/GenBank/DDBJ whole genome shotgun (WGS) entry which is preliminary data.</text>
</comment>
<dbReference type="PROSITE" id="PS51819">
    <property type="entry name" value="VOC"/>
    <property type="match status" value="2"/>
</dbReference>